<comment type="subcellular location">
    <subcellularLocation>
        <location evidence="1">Nucleus</location>
    </subcellularLocation>
</comment>
<evidence type="ECO:0000259" key="13">
    <source>
        <dbReference type="PROSITE" id="PS51134"/>
    </source>
</evidence>
<keyword evidence="8" id="KW-0804">Transcription</keyword>
<dbReference type="SMART" id="SM00385">
    <property type="entry name" value="CYCLIN"/>
    <property type="match status" value="2"/>
</dbReference>
<feature type="compositionally biased region" description="Basic and acidic residues" evidence="12">
    <location>
        <begin position="414"/>
        <end position="427"/>
    </location>
</feature>
<dbReference type="Pfam" id="PF00382">
    <property type="entry name" value="TFIIB"/>
    <property type="match status" value="2"/>
</dbReference>
<comment type="similarity">
    <text evidence="2">Belongs to the TFIIB family.</text>
</comment>
<keyword evidence="7" id="KW-0010">Activator</keyword>
<dbReference type="Gene3D" id="2.20.25.10">
    <property type="match status" value="1"/>
</dbReference>
<dbReference type="GO" id="GO:0005634">
    <property type="term" value="C:nucleus"/>
    <property type="evidence" value="ECO:0007669"/>
    <property type="project" value="UniProtKB-SubCell"/>
</dbReference>
<dbReference type="InterPro" id="IPR000812">
    <property type="entry name" value="TFIIB"/>
</dbReference>
<feature type="region of interest" description="Disordered" evidence="12">
    <location>
        <begin position="292"/>
        <end position="316"/>
    </location>
</feature>
<sequence length="475" mass="52811">MSTCHACGSSDLQADGASGTTFCASCGVIVEENAIVSEITFGEASSGAAVVQGSFVGADQTHARMGGLRKQGSMESREQTIQNGRRRMIALANALRLSERVAESAHRYFILAVNNNFIKGRRSQYVIASCLYIICRNEKTSHMLIDFSDILQINVFVLGSTFLKLLRCLNISLPIVDPSLYIARFAAMLDYGNETQKVAGDATRLVQRMDRDWMHTGRRPAGICGAALLIASRMNNFCRSIREVVHVVKVADVTLQKRLDEFKATPSGNLTIEEFQTVWLEQSNDPPAYIRNKKAEKKKKKIGHLPASDSEDNGETSDTLGVISITDADIDPVLLRGMQGFIQDENAIKMSTNIEASPTYMKKLPISDGADDLSDVDDDEIESVLLNEREISLKTQVWMELNKDYLAEQEAKRLRNEADKKAGIDRQPKKRKRHRPKDSSHPDLPETPAESAKLLIQKKAFSKKINYAALDHLFD</sequence>
<dbReference type="AlphaFoldDB" id="A0A1U7LPV0"/>
<dbReference type="InterPro" id="IPR011665">
    <property type="entry name" value="BRF1_TBP-bd_dom"/>
</dbReference>
<dbReference type="GO" id="GO:0097550">
    <property type="term" value="C:transcription preinitiation complex"/>
    <property type="evidence" value="ECO:0007669"/>
    <property type="project" value="TreeGrafter"/>
</dbReference>
<dbReference type="FunFam" id="1.10.472.10:FF:000007">
    <property type="entry name" value="Transcription factor IIIB 90 kDa subunit"/>
    <property type="match status" value="1"/>
</dbReference>
<dbReference type="InterPro" id="IPR013137">
    <property type="entry name" value="Znf_TFIIB"/>
</dbReference>
<feature type="domain" description="TFIIB-type" evidence="13">
    <location>
        <begin position="1"/>
        <end position="31"/>
    </location>
</feature>
<keyword evidence="4 11" id="KW-0863">Zinc-finger</keyword>
<dbReference type="Pfam" id="PF08271">
    <property type="entry name" value="Zn_Ribbon_TF"/>
    <property type="match status" value="1"/>
</dbReference>
<dbReference type="PROSITE" id="PS51134">
    <property type="entry name" value="ZF_TFIIB"/>
    <property type="match status" value="1"/>
</dbReference>
<dbReference type="PRINTS" id="PR00685">
    <property type="entry name" value="TIFACTORIIB"/>
</dbReference>
<dbReference type="GO" id="GO:0000994">
    <property type="term" value="F:RNA polymerase III core binding"/>
    <property type="evidence" value="ECO:0007669"/>
    <property type="project" value="EnsemblFungi"/>
</dbReference>
<dbReference type="OMA" id="EPPCKVM"/>
<dbReference type="GO" id="GO:0001006">
    <property type="term" value="F:RNA polymerase III type 3 promoter sequence-specific DNA binding"/>
    <property type="evidence" value="ECO:0007669"/>
    <property type="project" value="EnsemblFungi"/>
</dbReference>
<keyword evidence="15" id="KW-1185">Reference proteome</keyword>
<dbReference type="GO" id="GO:0017025">
    <property type="term" value="F:TBP-class protein binding"/>
    <property type="evidence" value="ECO:0007669"/>
    <property type="project" value="EnsemblFungi"/>
</dbReference>
<dbReference type="InterPro" id="IPR036915">
    <property type="entry name" value="Cyclin-like_sf"/>
</dbReference>
<dbReference type="GO" id="GO:0000126">
    <property type="term" value="C:transcription factor TFIIIB complex"/>
    <property type="evidence" value="ECO:0007669"/>
    <property type="project" value="EnsemblFungi"/>
</dbReference>
<evidence type="ECO:0000256" key="4">
    <source>
        <dbReference type="ARBA" id="ARBA00022771"/>
    </source>
</evidence>
<dbReference type="GO" id="GO:0070898">
    <property type="term" value="P:RNA polymerase III preinitiation complex assembly"/>
    <property type="evidence" value="ECO:0007669"/>
    <property type="project" value="EnsemblFungi"/>
</dbReference>
<evidence type="ECO:0000256" key="1">
    <source>
        <dbReference type="ARBA" id="ARBA00004123"/>
    </source>
</evidence>
<protein>
    <recommendedName>
        <fullName evidence="10">B-related factor 1</fullName>
    </recommendedName>
</protein>
<reference evidence="14 15" key="1">
    <citation type="submission" date="2016-04" db="EMBL/GenBank/DDBJ databases">
        <title>Evolutionary innovation and constraint leading to complex multicellularity in the Ascomycota.</title>
        <authorList>
            <person name="Cisse O."/>
            <person name="Nguyen A."/>
            <person name="Hewitt D.A."/>
            <person name="Jedd G."/>
            <person name="Stajich J.E."/>
        </authorList>
    </citation>
    <scope>NUCLEOTIDE SEQUENCE [LARGE SCALE GENOMIC DNA]</scope>
    <source>
        <strain evidence="14 15">DAH-3</strain>
    </source>
</reference>
<proteinExistence type="inferred from homology"/>
<dbReference type="GO" id="GO:0001112">
    <property type="term" value="P:DNA-templated transcription open complex formation"/>
    <property type="evidence" value="ECO:0007669"/>
    <property type="project" value="EnsemblFungi"/>
</dbReference>
<dbReference type="SUPFAM" id="SSF57783">
    <property type="entry name" value="Zinc beta-ribbon"/>
    <property type="match status" value="1"/>
</dbReference>
<evidence type="ECO:0000256" key="7">
    <source>
        <dbReference type="ARBA" id="ARBA00023159"/>
    </source>
</evidence>
<accession>A0A1U7LPV0</accession>
<evidence type="ECO:0000256" key="10">
    <source>
        <dbReference type="ARBA" id="ARBA00031009"/>
    </source>
</evidence>
<dbReference type="Gene3D" id="1.10.472.10">
    <property type="entry name" value="Cyclin-like"/>
    <property type="match status" value="2"/>
</dbReference>
<dbReference type="InterPro" id="IPR013763">
    <property type="entry name" value="Cyclin-like_dom"/>
</dbReference>
<evidence type="ECO:0000256" key="9">
    <source>
        <dbReference type="ARBA" id="ARBA00023242"/>
    </source>
</evidence>
<comment type="caution">
    <text evidence="14">The sequence shown here is derived from an EMBL/GenBank/DDBJ whole genome shotgun (WGS) entry which is preliminary data.</text>
</comment>
<dbReference type="CDD" id="cd20554">
    <property type="entry name" value="CYCLIN_TFIIIB90_rpt2"/>
    <property type="match status" value="1"/>
</dbReference>
<dbReference type="Proteomes" id="UP000186594">
    <property type="component" value="Unassembled WGS sequence"/>
</dbReference>
<dbReference type="OrthoDB" id="511529at2759"/>
<dbReference type="EMBL" id="LXFE01000731">
    <property type="protein sequence ID" value="OLL24572.1"/>
    <property type="molecule type" value="Genomic_DNA"/>
</dbReference>
<dbReference type="GO" id="GO:0006359">
    <property type="term" value="P:regulation of transcription by RNA polymerase III"/>
    <property type="evidence" value="ECO:0007669"/>
    <property type="project" value="EnsemblFungi"/>
</dbReference>
<dbReference type="STRING" id="1198029.A0A1U7LPV0"/>
<evidence type="ECO:0000313" key="15">
    <source>
        <dbReference type="Proteomes" id="UP000186594"/>
    </source>
</evidence>
<dbReference type="Gene3D" id="1.20.5.650">
    <property type="entry name" value="Single helix bin"/>
    <property type="match status" value="1"/>
</dbReference>
<evidence type="ECO:0000256" key="3">
    <source>
        <dbReference type="ARBA" id="ARBA00022723"/>
    </source>
</evidence>
<gene>
    <name evidence="14" type="ORF">NEOLI_004230</name>
</gene>
<evidence type="ECO:0000256" key="6">
    <source>
        <dbReference type="ARBA" id="ARBA00023015"/>
    </source>
</evidence>
<organism evidence="14 15">
    <name type="scientific">Neolecta irregularis (strain DAH-3)</name>
    <dbReference type="NCBI Taxonomy" id="1198029"/>
    <lineage>
        <taxon>Eukaryota</taxon>
        <taxon>Fungi</taxon>
        <taxon>Dikarya</taxon>
        <taxon>Ascomycota</taxon>
        <taxon>Taphrinomycotina</taxon>
        <taxon>Neolectales</taxon>
        <taxon>Neolectaceae</taxon>
        <taxon>Neolecta</taxon>
    </lineage>
</organism>
<dbReference type="PANTHER" id="PTHR11618:SF4">
    <property type="entry name" value="TRANSCRIPTION FACTOR IIIB 90 KDA SUBUNIT"/>
    <property type="match status" value="1"/>
</dbReference>
<dbReference type="CDD" id="cd20553">
    <property type="entry name" value="CYCLIN_TFIIIB90_rpt1"/>
    <property type="match status" value="1"/>
</dbReference>
<dbReference type="GO" id="GO:0008270">
    <property type="term" value="F:zinc ion binding"/>
    <property type="evidence" value="ECO:0007669"/>
    <property type="project" value="UniProtKB-KW"/>
</dbReference>
<dbReference type="GO" id="GO:0001156">
    <property type="term" value="F:TFIIIC-class transcription factor complex binding"/>
    <property type="evidence" value="ECO:0007669"/>
    <property type="project" value="EnsemblFungi"/>
</dbReference>
<keyword evidence="3" id="KW-0479">Metal-binding</keyword>
<evidence type="ECO:0000256" key="11">
    <source>
        <dbReference type="PROSITE-ProRule" id="PRU00469"/>
    </source>
</evidence>
<evidence type="ECO:0000256" key="12">
    <source>
        <dbReference type="SAM" id="MobiDB-lite"/>
    </source>
</evidence>
<dbReference type="FunFam" id="1.10.472.10:FF:000002">
    <property type="entry name" value="Transcription factor IIIB 90 kDa subunit"/>
    <property type="match status" value="1"/>
</dbReference>
<dbReference type="InterPro" id="IPR013150">
    <property type="entry name" value="TFIIB_cyclin"/>
</dbReference>
<evidence type="ECO:0000256" key="5">
    <source>
        <dbReference type="ARBA" id="ARBA00022833"/>
    </source>
</evidence>
<keyword evidence="6" id="KW-0805">Transcription regulation</keyword>
<feature type="compositionally biased region" description="Basic residues" evidence="12">
    <location>
        <begin position="292"/>
        <end position="303"/>
    </location>
</feature>
<evidence type="ECO:0000256" key="2">
    <source>
        <dbReference type="ARBA" id="ARBA00010857"/>
    </source>
</evidence>
<evidence type="ECO:0000313" key="14">
    <source>
        <dbReference type="EMBL" id="OLL24572.1"/>
    </source>
</evidence>
<dbReference type="Pfam" id="PF07741">
    <property type="entry name" value="BRF1"/>
    <property type="match status" value="1"/>
</dbReference>
<evidence type="ECO:0000256" key="8">
    <source>
        <dbReference type="ARBA" id="ARBA00023163"/>
    </source>
</evidence>
<dbReference type="PANTHER" id="PTHR11618">
    <property type="entry name" value="TRANSCRIPTION INITIATION FACTOR IIB-RELATED"/>
    <property type="match status" value="1"/>
</dbReference>
<keyword evidence="5" id="KW-0862">Zinc</keyword>
<feature type="region of interest" description="Disordered" evidence="12">
    <location>
        <begin position="414"/>
        <end position="451"/>
    </location>
</feature>
<keyword evidence="9" id="KW-0539">Nucleus</keyword>
<name>A0A1U7LPV0_NEOID</name>
<dbReference type="GO" id="GO:0000995">
    <property type="term" value="F:RNA polymerase III general transcription initiation factor activity"/>
    <property type="evidence" value="ECO:0007669"/>
    <property type="project" value="EnsemblFungi"/>
</dbReference>
<dbReference type="SUPFAM" id="SSF47954">
    <property type="entry name" value="Cyclin-like"/>
    <property type="match status" value="2"/>
</dbReference>